<dbReference type="Proteomes" id="UP000315295">
    <property type="component" value="Unassembled WGS sequence"/>
</dbReference>
<keyword evidence="1" id="KW-0646">Protease inhibitor</keyword>
<dbReference type="InterPro" id="IPR000010">
    <property type="entry name" value="Cystatin_dom"/>
</dbReference>
<dbReference type="AlphaFoldDB" id="A0A540N9Z5"/>
<dbReference type="CDD" id="cd00042">
    <property type="entry name" value="CY"/>
    <property type="match status" value="1"/>
</dbReference>
<sequence length="99" mass="11029">MAANDSLAQFPSSAVDAAKKAGEYNKQAKGQNKLAFERVVRGDMQMVAGMNYRLVISAKNKSVADPDVATPAEYEGIVWERTWLHFKQLTSFHRLSKPN</sequence>
<dbReference type="Gene3D" id="3.10.450.10">
    <property type="match status" value="1"/>
</dbReference>
<protein>
    <recommendedName>
        <fullName evidence="3">Cystatin domain-containing protein</fullName>
    </recommendedName>
</protein>
<comment type="caution">
    <text evidence="4">The sequence shown here is derived from an EMBL/GenBank/DDBJ whole genome shotgun (WGS) entry which is preliminary data.</text>
</comment>
<dbReference type="SUPFAM" id="SSF54403">
    <property type="entry name" value="Cystatin/monellin"/>
    <property type="match status" value="1"/>
</dbReference>
<dbReference type="STRING" id="106549.A0A540N9Z5"/>
<evidence type="ECO:0000313" key="4">
    <source>
        <dbReference type="EMBL" id="TQE07874.1"/>
    </source>
</evidence>
<keyword evidence="2" id="KW-0789">Thiol protease inhibitor</keyword>
<evidence type="ECO:0000259" key="3">
    <source>
        <dbReference type="Pfam" id="PF16845"/>
    </source>
</evidence>
<dbReference type="EMBL" id="VIEB01000079">
    <property type="protein sequence ID" value="TQE07874.1"/>
    <property type="molecule type" value="Genomic_DNA"/>
</dbReference>
<feature type="domain" description="Cystatin" evidence="3">
    <location>
        <begin position="22"/>
        <end position="94"/>
    </location>
</feature>
<proteinExistence type="predicted"/>
<reference evidence="4 5" key="1">
    <citation type="journal article" date="2019" name="G3 (Bethesda)">
        <title>Sequencing of a Wild Apple (Malus baccata) Genome Unravels the Differences Between Cultivated and Wild Apple Species Regarding Disease Resistance and Cold Tolerance.</title>
        <authorList>
            <person name="Chen X."/>
        </authorList>
    </citation>
    <scope>NUCLEOTIDE SEQUENCE [LARGE SCALE GENOMIC DNA]</scope>
    <source>
        <strain evidence="5">cv. Shandingzi</strain>
        <tissue evidence="4">Leaves</tissue>
    </source>
</reference>
<evidence type="ECO:0000313" key="5">
    <source>
        <dbReference type="Proteomes" id="UP000315295"/>
    </source>
</evidence>
<evidence type="ECO:0000256" key="1">
    <source>
        <dbReference type="ARBA" id="ARBA00022690"/>
    </source>
</evidence>
<dbReference type="Pfam" id="PF16845">
    <property type="entry name" value="SQAPI"/>
    <property type="match status" value="1"/>
</dbReference>
<dbReference type="PANTHER" id="PTHR47364:SF2">
    <property type="entry name" value="CYSTEINE PROTEINASE INHIBITOR 5"/>
    <property type="match status" value="1"/>
</dbReference>
<gene>
    <name evidence="4" type="ORF">C1H46_006523</name>
</gene>
<accession>A0A540N9Z5</accession>
<organism evidence="4 5">
    <name type="scientific">Malus baccata</name>
    <name type="common">Siberian crab apple</name>
    <name type="synonym">Pyrus baccata</name>
    <dbReference type="NCBI Taxonomy" id="106549"/>
    <lineage>
        <taxon>Eukaryota</taxon>
        <taxon>Viridiplantae</taxon>
        <taxon>Streptophyta</taxon>
        <taxon>Embryophyta</taxon>
        <taxon>Tracheophyta</taxon>
        <taxon>Spermatophyta</taxon>
        <taxon>Magnoliopsida</taxon>
        <taxon>eudicotyledons</taxon>
        <taxon>Gunneridae</taxon>
        <taxon>Pentapetalae</taxon>
        <taxon>rosids</taxon>
        <taxon>fabids</taxon>
        <taxon>Rosales</taxon>
        <taxon>Rosaceae</taxon>
        <taxon>Amygdaloideae</taxon>
        <taxon>Maleae</taxon>
        <taxon>Malus</taxon>
    </lineage>
</organism>
<dbReference type="InterPro" id="IPR046350">
    <property type="entry name" value="Cystatin_sf"/>
</dbReference>
<dbReference type="GO" id="GO:0004869">
    <property type="term" value="F:cysteine-type endopeptidase inhibitor activity"/>
    <property type="evidence" value="ECO:0007669"/>
    <property type="project" value="UniProtKB-KW"/>
</dbReference>
<keyword evidence="5" id="KW-1185">Reference proteome</keyword>
<dbReference type="PANTHER" id="PTHR47364">
    <property type="entry name" value="CYSTEINE PROTEINASE INHIBITOR 5"/>
    <property type="match status" value="1"/>
</dbReference>
<evidence type="ECO:0000256" key="2">
    <source>
        <dbReference type="ARBA" id="ARBA00022704"/>
    </source>
</evidence>
<name>A0A540N9Z5_MALBA</name>